<dbReference type="Proteomes" id="UP001595916">
    <property type="component" value="Unassembled WGS sequence"/>
</dbReference>
<dbReference type="SMART" id="SM01103">
    <property type="entry name" value="CRS1_YhbY"/>
    <property type="match status" value="1"/>
</dbReference>
<gene>
    <name evidence="4" type="ORF">ACFO4R_07640</name>
</gene>
<dbReference type="PANTHER" id="PTHR40065:SF3">
    <property type="entry name" value="RNA-BINDING PROTEIN YHBY"/>
    <property type="match status" value="1"/>
</dbReference>
<organism evidence="4 5">
    <name type="scientific">Filifactor villosus</name>
    <dbReference type="NCBI Taxonomy" id="29374"/>
    <lineage>
        <taxon>Bacteria</taxon>
        <taxon>Bacillati</taxon>
        <taxon>Bacillota</taxon>
        <taxon>Clostridia</taxon>
        <taxon>Peptostreptococcales</taxon>
        <taxon>Filifactoraceae</taxon>
        <taxon>Filifactor</taxon>
    </lineage>
</organism>
<accession>A0ABV9QML6</accession>
<dbReference type="InterPro" id="IPR001890">
    <property type="entry name" value="RNA-binding_CRM"/>
</dbReference>
<dbReference type="InterPro" id="IPR035920">
    <property type="entry name" value="YhbY-like_sf"/>
</dbReference>
<dbReference type="PROSITE" id="PS51295">
    <property type="entry name" value="CRM"/>
    <property type="match status" value="1"/>
</dbReference>
<dbReference type="Pfam" id="PF01985">
    <property type="entry name" value="CRS1_YhbY"/>
    <property type="match status" value="1"/>
</dbReference>
<evidence type="ECO:0000313" key="5">
    <source>
        <dbReference type="Proteomes" id="UP001595916"/>
    </source>
</evidence>
<feature type="domain" description="CRM" evidence="3">
    <location>
        <begin position="1"/>
        <end position="95"/>
    </location>
</feature>
<evidence type="ECO:0000256" key="2">
    <source>
        <dbReference type="PROSITE-ProRule" id="PRU00626"/>
    </source>
</evidence>
<evidence type="ECO:0000259" key="3">
    <source>
        <dbReference type="PROSITE" id="PS51295"/>
    </source>
</evidence>
<evidence type="ECO:0000313" key="4">
    <source>
        <dbReference type="EMBL" id="MFC4804952.1"/>
    </source>
</evidence>
<evidence type="ECO:0000256" key="1">
    <source>
        <dbReference type="ARBA" id="ARBA00022884"/>
    </source>
</evidence>
<dbReference type="PANTHER" id="PTHR40065">
    <property type="entry name" value="RNA-BINDING PROTEIN YHBY"/>
    <property type="match status" value="1"/>
</dbReference>
<comment type="caution">
    <text evidence="4">The sequence shown here is derived from an EMBL/GenBank/DDBJ whole genome shotgun (WGS) entry which is preliminary data.</text>
</comment>
<dbReference type="Gene3D" id="3.30.110.60">
    <property type="entry name" value="YhbY-like"/>
    <property type="match status" value="1"/>
</dbReference>
<dbReference type="SUPFAM" id="SSF75471">
    <property type="entry name" value="YhbY-like"/>
    <property type="match status" value="1"/>
</dbReference>
<proteinExistence type="predicted"/>
<name>A0ABV9QML6_9FIRM</name>
<reference evidence="5" key="1">
    <citation type="journal article" date="2019" name="Int. J. Syst. Evol. Microbiol.">
        <title>The Global Catalogue of Microorganisms (GCM) 10K type strain sequencing project: providing services to taxonomists for standard genome sequencing and annotation.</title>
        <authorList>
            <consortium name="The Broad Institute Genomics Platform"/>
            <consortium name="The Broad Institute Genome Sequencing Center for Infectious Disease"/>
            <person name="Wu L."/>
            <person name="Ma J."/>
        </authorList>
    </citation>
    <scope>NUCLEOTIDE SEQUENCE [LARGE SCALE GENOMIC DNA]</scope>
    <source>
        <strain evidence="5">CCUG 46385</strain>
    </source>
</reference>
<sequence length="95" mass="10887">MITTKQRAKLRSLSNELEPVVIIGKERLTKEVIESIEKAIAKRELIKVKILDTAYLDTKETARKVSAMLHTEIVQCIGSKFVLFRQAKKDSKFKI</sequence>
<dbReference type="RefSeq" id="WP_379788482.1">
    <property type="nucleotide sequence ID" value="NZ_JBHSHL010000027.1"/>
</dbReference>
<dbReference type="EMBL" id="JBHSHL010000027">
    <property type="protein sequence ID" value="MFC4804952.1"/>
    <property type="molecule type" value="Genomic_DNA"/>
</dbReference>
<dbReference type="InterPro" id="IPR051925">
    <property type="entry name" value="RNA-binding_domain"/>
</dbReference>
<keyword evidence="5" id="KW-1185">Reference proteome</keyword>
<keyword evidence="1 2" id="KW-0694">RNA-binding</keyword>
<protein>
    <submittedName>
        <fullName evidence="4">YhbY family RNA-binding protein</fullName>
    </submittedName>
</protein>